<comment type="caution">
    <text evidence="2">The sequence shown here is derived from an EMBL/GenBank/DDBJ whole genome shotgun (WGS) entry which is preliminary data.</text>
</comment>
<dbReference type="InterPro" id="IPR025250">
    <property type="entry name" value="DUF4199"/>
</dbReference>
<dbReference type="RefSeq" id="WP_022340589.1">
    <property type="nucleotide sequence ID" value="NZ_CALULB010000005.1"/>
</dbReference>
<dbReference type="EMBL" id="JANRHJ010000001">
    <property type="protein sequence ID" value="MCR8872546.1"/>
    <property type="molecule type" value="Genomic_DNA"/>
</dbReference>
<protein>
    <submittedName>
        <fullName evidence="2">DUF4199 domain-containing protein</fullName>
    </submittedName>
</protein>
<dbReference type="Pfam" id="PF13858">
    <property type="entry name" value="DUF4199"/>
    <property type="match status" value="1"/>
</dbReference>
<organism evidence="2 3">
    <name type="scientific">Phocaeicola barnesiae</name>
    <dbReference type="NCBI Taxonomy" id="376804"/>
    <lineage>
        <taxon>Bacteria</taxon>
        <taxon>Pseudomonadati</taxon>
        <taxon>Bacteroidota</taxon>
        <taxon>Bacteroidia</taxon>
        <taxon>Bacteroidales</taxon>
        <taxon>Bacteroidaceae</taxon>
        <taxon>Phocaeicola</taxon>
    </lineage>
</organism>
<evidence type="ECO:0000313" key="2">
    <source>
        <dbReference type="EMBL" id="MCR8872546.1"/>
    </source>
</evidence>
<evidence type="ECO:0000256" key="1">
    <source>
        <dbReference type="SAM" id="Phobius"/>
    </source>
</evidence>
<feature type="transmembrane region" description="Helical" evidence="1">
    <location>
        <begin position="79"/>
        <end position="99"/>
    </location>
</feature>
<keyword evidence="1" id="KW-1133">Transmembrane helix</keyword>
<dbReference type="Proteomes" id="UP001204579">
    <property type="component" value="Unassembled WGS sequence"/>
</dbReference>
<gene>
    <name evidence="2" type="ORF">NW209_00655</name>
</gene>
<sequence length="177" mass="20354">MTQNQPISLQQTAMYFGTLMGLFWIIKFTFLPLGFTIPLLQLLFVLLTFFVPILGYLYARKFRNRYCGGSITFSRAFAFTVLMYLFAALLAAVAHYIYFRYIDNGFLIDSYIGQLEAMKPTATEELKESIDQFIEGFSLISSLSPIQLTFQLISQNFLYGTLLALPTALLVMRRKRQ</sequence>
<accession>A0AAW5N2R6</accession>
<keyword evidence="1" id="KW-0812">Transmembrane</keyword>
<evidence type="ECO:0000313" key="3">
    <source>
        <dbReference type="Proteomes" id="UP001204579"/>
    </source>
</evidence>
<keyword evidence="3" id="KW-1185">Reference proteome</keyword>
<dbReference type="AlphaFoldDB" id="A0AAW5N2R6"/>
<feature type="transmembrane region" description="Helical" evidence="1">
    <location>
        <begin position="152"/>
        <end position="172"/>
    </location>
</feature>
<name>A0AAW5N2R6_9BACT</name>
<feature type="transmembrane region" description="Helical" evidence="1">
    <location>
        <begin position="39"/>
        <end position="59"/>
    </location>
</feature>
<feature type="transmembrane region" description="Helical" evidence="1">
    <location>
        <begin position="12"/>
        <end position="33"/>
    </location>
</feature>
<keyword evidence="1" id="KW-0472">Membrane</keyword>
<reference evidence="2 3" key="1">
    <citation type="submission" date="2022-08" db="EMBL/GenBank/DDBJ databases">
        <authorList>
            <person name="Zeman M."/>
            <person name="Kubasova T."/>
        </authorList>
    </citation>
    <scope>NUCLEOTIDE SEQUENCE [LARGE SCALE GENOMIC DNA]</scope>
    <source>
        <strain evidence="2 3">ET62</strain>
    </source>
</reference>
<proteinExistence type="predicted"/>